<evidence type="ECO:0000313" key="2">
    <source>
        <dbReference type="EMBL" id="CAG8696126.1"/>
    </source>
</evidence>
<accession>A0A9N9HLL9</accession>
<proteinExistence type="predicted"/>
<dbReference type="Proteomes" id="UP000789570">
    <property type="component" value="Unassembled WGS sequence"/>
</dbReference>
<evidence type="ECO:0000256" key="1">
    <source>
        <dbReference type="SAM" id="MobiDB-lite"/>
    </source>
</evidence>
<protein>
    <submittedName>
        <fullName evidence="2">13474_t:CDS:1</fullName>
    </submittedName>
</protein>
<keyword evidence="3" id="KW-1185">Reference proteome</keyword>
<evidence type="ECO:0000313" key="3">
    <source>
        <dbReference type="Proteomes" id="UP000789570"/>
    </source>
</evidence>
<dbReference type="AlphaFoldDB" id="A0A9N9HLL9"/>
<dbReference type="OrthoDB" id="2390563at2759"/>
<dbReference type="EMBL" id="CAJVPQ010007379">
    <property type="protein sequence ID" value="CAG8696126.1"/>
    <property type="molecule type" value="Genomic_DNA"/>
</dbReference>
<reference evidence="2" key="1">
    <citation type="submission" date="2021-06" db="EMBL/GenBank/DDBJ databases">
        <authorList>
            <person name="Kallberg Y."/>
            <person name="Tangrot J."/>
            <person name="Rosling A."/>
        </authorList>
    </citation>
    <scope>NUCLEOTIDE SEQUENCE</scope>
    <source>
        <strain evidence="2">UK204</strain>
    </source>
</reference>
<comment type="caution">
    <text evidence="2">The sequence shown here is derived from an EMBL/GenBank/DDBJ whole genome shotgun (WGS) entry which is preliminary data.</text>
</comment>
<gene>
    <name evidence="2" type="ORF">FCALED_LOCUS13230</name>
</gene>
<sequence length="103" mass="12026">MNNNNPDSPFVIEAILQKEFTKEELQNQDNIKFGITVALMFLDLTYYQFKYKELLEDDGIEEPLEDNRIEEPLEYNIIDHNGNESFVPFDNESEDSNGQESNS</sequence>
<name>A0A9N9HLL9_9GLOM</name>
<feature type="region of interest" description="Disordered" evidence="1">
    <location>
        <begin position="81"/>
        <end position="103"/>
    </location>
</feature>
<organism evidence="2 3">
    <name type="scientific">Funneliformis caledonium</name>
    <dbReference type="NCBI Taxonomy" id="1117310"/>
    <lineage>
        <taxon>Eukaryota</taxon>
        <taxon>Fungi</taxon>
        <taxon>Fungi incertae sedis</taxon>
        <taxon>Mucoromycota</taxon>
        <taxon>Glomeromycotina</taxon>
        <taxon>Glomeromycetes</taxon>
        <taxon>Glomerales</taxon>
        <taxon>Glomeraceae</taxon>
        <taxon>Funneliformis</taxon>
    </lineage>
</organism>